<dbReference type="Proteomes" id="UP000193900">
    <property type="component" value="Unassembled WGS sequence"/>
</dbReference>
<dbReference type="PANTHER" id="PTHR30483:SF37">
    <property type="entry name" value="ABC TRANSPORTER SUBSTRATE-BINDING PROTEIN"/>
    <property type="match status" value="1"/>
</dbReference>
<feature type="compositionally biased region" description="Polar residues" evidence="4">
    <location>
        <begin position="331"/>
        <end position="345"/>
    </location>
</feature>
<feature type="compositionally biased region" description="Low complexity" evidence="4">
    <location>
        <begin position="318"/>
        <end position="330"/>
    </location>
</feature>
<dbReference type="GO" id="GO:0006865">
    <property type="term" value="P:amino acid transport"/>
    <property type="evidence" value="ECO:0007669"/>
    <property type="project" value="UniProtKB-KW"/>
</dbReference>
<feature type="chain" id="PRO_5012238321" evidence="5">
    <location>
        <begin position="24"/>
        <end position="345"/>
    </location>
</feature>
<name>A0A1Y5U6L5_9RHOB</name>
<keyword evidence="8" id="KW-1185">Reference proteome</keyword>
<dbReference type="Pfam" id="PF13458">
    <property type="entry name" value="Peripla_BP_6"/>
    <property type="match status" value="1"/>
</dbReference>
<proteinExistence type="inferred from homology"/>
<evidence type="ECO:0000259" key="6">
    <source>
        <dbReference type="Pfam" id="PF13458"/>
    </source>
</evidence>
<dbReference type="RefSeq" id="WP_143535717.1">
    <property type="nucleotide sequence ID" value="NZ_FWFZ01000070.1"/>
</dbReference>
<dbReference type="PANTHER" id="PTHR30483">
    <property type="entry name" value="LEUCINE-SPECIFIC-BINDING PROTEIN"/>
    <property type="match status" value="1"/>
</dbReference>
<gene>
    <name evidence="7" type="primary">braC</name>
    <name evidence="7" type="ORF">ROA7023_04575</name>
</gene>
<evidence type="ECO:0000313" key="7">
    <source>
        <dbReference type="EMBL" id="SLN77925.1"/>
    </source>
</evidence>
<evidence type="ECO:0000313" key="8">
    <source>
        <dbReference type="Proteomes" id="UP000193900"/>
    </source>
</evidence>
<keyword evidence="3" id="KW-0813">Transport</keyword>
<dbReference type="SUPFAM" id="SSF53822">
    <property type="entry name" value="Periplasmic binding protein-like I"/>
    <property type="match status" value="1"/>
</dbReference>
<feature type="domain" description="Leucine-binding protein" evidence="6">
    <location>
        <begin position="27"/>
        <end position="318"/>
    </location>
</feature>
<dbReference type="InterPro" id="IPR028082">
    <property type="entry name" value="Peripla_BP_I"/>
</dbReference>
<dbReference type="EMBL" id="FWFZ01000070">
    <property type="protein sequence ID" value="SLN77925.1"/>
    <property type="molecule type" value="Genomic_DNA"/>
</dbReference>
<dbReference type="InterPro" id="IPR051010">
    <property type="entry name" value="BCAA_transport"/>
</dbReference>
<evidence type="ECO:0000256" key="2">
    <source>
        <dbReference type="ARBA" id="ARBA00022729"/>
    </source>
</evidence>
<sequence length="345" mass="36546">MKSTGLMLSVATASMLMPGLVASQEAITIGASLPITGGLAVNGQKHADGYNLCVDLTNGAGGLLDRPVEIIISDNQSSNETAQAQFERLINEDQVSFLLGTFSSRITFPTTSVAEQNQMVYPVPSGVALQIYERGYEYIFNFQPNAAEYVGLSYQALMADLVDNGDIPATAAVVSADDFYANAAVAGLTGKIRTIAGTDIEIDLSPGALAETGIEVVFEQQWPEEGFSDWITLANSVKNSGAEMVVGFTASPDEAIQLVRAFQTVNYQPKVVIMGQGTQQEFHDQLGDGANGVLIQSACGTPQSNGSARSAESRFRTRTSSVSSAPPTATNPMRTTQFPSQHARA</sequence>
<evidence type="ECO:0000256" key="1">
    <source>
        <dbReference type="ARBA" id="ARBA00010062"/>
    </source>
</evidence>
<feature type="signal peptide" evidence="5">
    <location>
        <begin position="1"/>
        <end position="23"/>
    </location>
</feature>
<keyword evidence="3" id="KW-0029">Amino-acid transport</keyword>
<reference evidence="7 8" key="1">
    <citation type="submission" date="2017-03" db="EMBL/GenBank/DDBJ databases">
        <authorList>
            <person name="Afonso C.L."/>
            <person name="Miller P.J."/>
            <person name="Scott M.A."/>
            <person name="Spackman E."/>
            <person name="Goraichik I."/>
            <person name="Dimitrov K.M."/>
            <person name="Suarez D.L."/>
            <person name="Swayne D.E."/>
        </authorList>
    </citation>
    <scope>NUCLEOTIDE SEQUENCE [LARGE SCALE GENOMIC DNA]</scope>
    <source>
        <strain evidence="7 8">CECT 7023</strain>
    </source>
</reference>
<feature type="region of interest" description="Disordered" evidence="4">
    <location>
        <begin position="300"/>
        <end position="345"/>
    </location>
</feature>
<comment type="similarity">
    <text evidence="1">Belongs to the leucine-binding protein family.</text>
</comment>
<evidence type="ECO:0000256" key="3">
    <source>
        <dbReference type="ARBA" id="ARBA00022970"/>
    </source>
</evidence>
<dbReference type="InterPro" id="IPR028081">
    <property type="entry name" value="Leu-bd"/>
</dbReference>
<accession>A0A1Y5U6L5</accession>
<dbReference type="AlphaFoldDB" id="A0A1Y5U6L5"/>
<organism evidence="7 8">
    <name type="scientific">Roseisalinus antarcticus</name>
    <dbReference type="NCBI Taxonomy" id="254357"/>
    <lineage>
        <taxon>Bacteria</taxon>
        <taxon>Pseudomonadati</taxon>
        <taxon>Pseudomonadota</taxon>
        <taxon>Alphaproteobacteria</taxon>
        <taxon>Rhodobacterales</taxon>
        <taxon>Roseobacteraceae</taxon>
        <taxon>Roseisalinus</taxon>
    </lineage>
</organism>
<protein>
    <submittedName>
        <fullName evidence="7">Leucine-, isoleucine-, valine-, threonine-, and alanine-binding protein</fullName>
    </submittedName>
</protein>
<keyword evidence="2 5" id="KW-0732">Signal</keyword>
<evidence type="ECO:0000256" key="4">
    <source>
        <dbReference type="SAM" id="MobiDB-lite"/>
    </source>
</evidence>
<dbReference type="OrthoDB" id="9803275at2"/>
<evidence type="ECO:0000256" key="5">
    <source>
        <dbReference type="SAM" id="SignalP"/>
    </source>
</evidence>
<feature type="compositionally biased region" description="Polar residues" evidence="4">
    <location>
        <begin position="300"/>
        <end position="310"/>
    </location>
</feature>
<dbReference type="Gene3D" id="3.40.50.2300">
    <property type="match status" value="2"/>
</dbReference>